<dbReference type="InterPro" id="IPR003115">
    <property type="entry name" value="ParB_N"/>
</dbReference>
<dbReference type="EMBL" id="CZPZ01000004">
    <property type="protein sequence ID" value="CUS33228.1"/>
    <property type="molecule type" value="Genomic_DNA"/>
</dbReference>
<evidence type="ECO:0000259" key="1">
    <source>
        <dbReference type="Pfam" id="PF02195"/>
    </source>
</evidence>
<dbReference type="InterPro" id="IPR036086">
    <property type="entry name" value="ParB/Sulfiredoxin_sf"/>
</dbReference>
<evidence type="ECO:0000313" key="2">
    <source>
        <dbReference type="EMBL" id="CUS33228.1"/>
    </source>
</evidence>
<gene>
    <name evidence="2" type="ORF">COMA2_120133</name>
</gene>
<keyword evidence="3" id="KW-1185">Reference proteome</keyword>
<accession>A0A0S4L631</accession>
<dbReference type="Gene3D" id="3.90.1530.10">
    <property type="entry name" value="Conserved hypothetical protein from pyrococcus furiosus pfu- 392566-001, ParB domain"/>
    <property type="match status" value="1"/>
</dbReference>
<sequence>MAVKSNVQDVQDINVPLKDLQFDSENPRFTDQTFQNDEDLIRYLYDEMDVAEIIQSILSSGYLNYEPLIVLKEGTSYTVLEGNRRLAALRILANKELRNKLGIQLSSEPTAKALPGEIKVRCVDARKDARAYIGFKHINGPMKWDALAKAKYAARWFEEGADIATISKTLGDNHNTVRRLVNGWLALEQAKASGFDIEDISRKRLAFSHLYTALTRNGYRDFIGLGDEDLSSPPKKNPIPATKTKDFLAVMSWLYGQEKQKQPALIRSQNPDLNKLNQVLLHPEAKKLLVAERNLDSAFERVEPASKRFEDALLKASRQCEDANKLSGHYDGDGTLLQVADGMQKTVKSLVLVMKDKVRAETDGE</sequence>
<name>A0A0S4L631_9BACT</name>
<organism evidence="2 3">
    <name type="scientific">Candidatus Nitrospira nitrificans</name>
    <dbReference type="NCBI Taxonomy" id="1742973"/>
    <lineage>
        <taxon>Bacteria</taxon>
        <taxon>Pseudomonadati</taxon>
        <taxon>Nitrospirota</taxon>
        <taxon>Nitrospiria</taxon>
        <taxon>Nitrospirales</taxon>
        <taxon>Nitrospiraceae</taxon>
        <taxon>Nitrospira</taxon>
    </lineage>
</organism>
<protein>
    <recommendedName>
        <fullName evidence="1">ParB-like N-terminal domain-containing protein</fullName>
    </recommendedName>
</protein>
<dbReference type="RefSeq" id="WP_090894989.1">
    <property type="nucleotide sequence ID" value="NZ_CZPZ01000004.1"/>
</dbReference>
<dbReference type="OrthoDB" id="9769293at2"/>
<dbReference type="SUPFAM" id="SSF110849">
    <property type="entry name" value="ParB/Sulfiredoxin"/>
    <property type="match status" value="1"/>
</dbReference>
<evidence type="ECO:0000313" key="3">
    <source>
        <dbReference type="Proteomes" id="UP000198736"/>
    </source>
</evidence>
<proteinExistence type="predicted"/>
<dbReference type="Pfam" id="PF02195">
    <property type="entry name" value="ParB_N"/>
    <property type="match status" value="1"/>
</dbReference>
<reference evidence="3" key="1">
    <citation type="submission" date="2015-10" db="EMBL/GenBank/DDBJ databases">
        <authorList>
            <person name="Luecker S."/>
            <person name="Luecker S."/>
        </authorList>
    </citation>
    <scope>NUCLEOTIDE SEQUENCE [LARGE SCALE GENOMIC DNA]</scope>
</reference>
<dbReference type="Proteomes" id="UP000198736">
    <property type="component" value="Unassembled WGS sequence"/>
</dbReference>
<feature type="domain" description="ParB-like N-terminal" evidence="1">
    <location>
        <begin position="42"/>
        <end position="98"/>
    </location>
</feature>
<dbReference type="STRING" id="1742973.COMA2_120133"/>
<dbReference type="AlphaFoldDB" id="A0A0S4L631"/>